<dbReference type="InterPro" id="IPR025724">
    <property type="entry name" value="GAG-pre-integrase_dom"/>
</dbReference>
<organism evidence="25 26">
    <name type="scientific">Phanerochaete carnosa (strain HHB-10118-sp)</name>
    <name type="common">White-rot fungus</name>
    <name type="synonym">Peniophora carnosa</name>
    <dbReference type="NCBI Taxonomy" id="650164"/>
    <lineage>
        <taxon>Eukaryota</taxon>
        <taxon>Fungi</taxon>
        <taxon>Dikarya</taxon>
        <taxon>Basidiomycota</taxon>
        <taxon>Agaricomycotina</taxon>
        <taxon>Agaricomycetes</taxon>
        <taxon>Polyporales</taxon>
        <taxon>Phanerochaetaceae</taxon>
        <taxon>Phanerochaete</taxon>
    </lineage>
</organism>
<dbReference type="GO" id="GO:0032196">
    <property type="term" value="P:transposition"/>
    <property type="evidence" value="ECO:0007669"/>
    <property type="project" value="UniProtKB-KW"/>
</dbReference>
<dbReference type="GeneID" id="18911040"/>
<evidence type="ECO:0000256" key="7">
    <source>
        <dbReference type="ARBA" id="ARBA00022722"/>
    </source>
</evidence>
<evidence type="ECO:0000256" key="12">
    <source>
        <dbReference type="ARBA" id="ARBA00022840"/>
    </source>
</evidence>
<dbReference type="InterPro" id="IPR001878">
    <property type="entry name" value="Znf_CCHC"/>
</dbReference>
<dbReference type="InParanoid" id="K5WE61"/>
<evidence type="ECO:0000256" key="10">
    <source>
        <dbReference type="ARBA" id="ARBA00022759"/>
    </source>
</evidence>
<keyword evidence="13" id="KW-0460">Magnesium</keyword>
<proteinExistence type="predicted"/>
<name>K5WE61_PHACS</name>
<comment type="catalytic activity">
    <reaction evidence="20">
        <text>DNA(n) + a 2'-deoxyribonucleoside 5'-triphosphate = DNA(n+1) + diphosphate</text>
        <dbReference type="Rhea" id="RHEA:22508"/>
        <dbReference type="Rhea" id="RHEA-COMP:17339"/>
        <dbReference type="Rhea" id="RHEA-COMP:17340"/>
        <dbReference type="ChEBI" id="CHEBI:33019"/>
        <dbReference type="ChEBI" id="CHEBI:61560"/>
        <dbReference type="ChEBI" id="CHEBI:173112"/>
        <dbReference type="EC" id="2.7.7.49"/>
    </reaction>
</comment>
<keyword evidence="15" id="KW-0229">DNA integration</keyword>
<dbReference type="GO" id="GO:0006310">
    <property type="term" value="P:DNA recombination"/>
    <property type="evidence" value="ECO:0007669"/>
    <property type="project" value="UniProtKB-KW"/>
</dbReference>
<evidence type="ECO:0000256" key="13">
    <source>
        <dbReference type="ARBA" id="ARBA00022842"/>
    </source>
</evidence>
<evidence type="ECO:0000256" key="19">
    <source>
        <dbReference type="ARBA" id="ARBA00023172"/>
    </source>
</evidence>
<evidence type="ECO:0000256" key="8">
    <source>
        <dbReference type="ARBA" id="ARBA00022723"/>
    </source>
</evidence>
<dbReference type="GO" id="GO:0005634">
    <property type="term" value="C:nucleus"/>
    <property type="evidence" value="ECO:0007669"/>
    <property type="project" value="UniProtKB-ARBA"/>
</dbReference>
<evidence type="ECO:0000256" key="22">
    <source>
        <dbReference type="PROSITE-ProRule" id="PRU00047"/>
    </source>
</evidence>
<keyword evidence="7" id="KW-0540">Nuclease</keyword>
<dbReference type="InterPro" id="IPR036397">
    <property type="entry name" value="RNaseH_sf"/>
</dbReference>
<evidence type="ECO:0000313" key="26">
    <source>
        <dbReference type="Proteomes" id="UP000008370"/>
    </source>
</evidence>
<dbReference type="GO" id="GO:0003964">
    <property type="term" value="F:RNA-directed DNA polymerase activity"/>
    <property type="evidence" value="ECO:0007669"/>
    <property type="project" value="UniProtKB-KW"/>
</dbReference>
<evidence type="ECO:0000256" key="6">
    <source>
        <dbReference type="ARBA" id="ARBA00022695"/>
    </source>
</evidence>
<keyword evidence="11" id="KW-0378">Hydrolase</keyword>
<dbReference type="PROSITE" id="PS50994">
    <property type="entry name" value="INTEGRASE"/>
    <property type="match status" value="1"/>
</dbReference>
<dbReference type="InterPro" id="IPR001584">
    <property type="entry name" value="Integrase_cat-core"/>
</dbReference>
<keyword evidence="6" id="KW-0548">Nucleotidyltransferase</keyword>
<keyword evidence="3" id="KW-1188">Viral release from host cell</keyword>
<gene>
    <name evidence="25" type="ORF">PHACADRAFT_194873</name>
</gene>
<feature type="domain" description="Integrase catalytic" evidence="24">
    <location>
        <begin position="434"/>
        <end position="612"/>
    </location>
</feature>
<evidence type="ECO:0000256" key="9">
    <source>
        <dbReference type="ARBA" id="ARBA00022741"/>
    </source>
</evidence>
<keyword evidence="2" id="KW-0815">Transposition</keyword>
<dbReference type="Pfam" id="PF13976">
    <property type="entry name" value="gag_pre-integrs"/>
    <property type="match status" value="1"/>
</dbReference>
<evidence type="ECO:0000256" key="4">
    <source>
        <dbReference type="ARBA" id="ARBA00022664"/>
    </source>
</evidence>
<dbReference type="GO" id="GO:0008233">
    <property type="term" value="F:peptidase activity"/>
    <property type="evidence" value="ECO:0007669"/>
    <property type="project" value="UniProtKB-KW"/>
</dbReference>
<dbReference type="SMART" id="SM00343">
    <property type="entry name" value="ZnF_C2HC"/>
    <property type="match status" value="1"/>
</dbReference>
<dbReference type="PANTHER" id="PTHR42648">
    <property type="entry name" value="TRANSPOSASE, PUTATIVE-RELATED"/>
    <property type="match status" value="1"/>
</dbReference>
<keyword evidence="22" id="KW-0863">Zinc-finger</keyword>
<keyword evidence="5" id="KW-0645">Protease</keyword>
<dbReference type="SUPFAM" id="SSF57756">
    <property type="entry name" value="Retrovirus zinc finger-like domains"/>
    <property type="match status" value="1"/>
</dbReference>
<sequence>MSADSERTTAIYGGGGHHIEPLRGPENFVPWTVRMEDILDDMDYWPIVKGELKKPENDKEDKWTKKDHKTLTQIHLCVSEAMIPYIMSTKTSKDAWDMLQAMFKVSGPIAAVLIRWKLFRYMMEEGSNVEEQICTLRGYQEQLVALDSAVSDKDFAFVLLTALPDSWDPFVSALDTSDLEMNKLIGRILAEDNRRKARATTETTLFAKKGKEMKKGKFRKGVTCYNCNKEGHLASECRGLKKNAGSSKPSKVHHTLDHNTDDSYEFNIFDKQTFFLFTSYHETPDGKISGAGSCRALRRETVSVIFKVDGRNISVTLQDAIHAPDLPSNLISMGRLTKAGFTFGGLGDNFFIKKGDRTIGRGRKFNNLYQLDVTPAVSTAYIAKTGHIWYKWHCILGHLNKAQLRDLKKHSVGMNVNESSDFDFACEPCIQAKQARRPFPKESETQYKDVGELTVFDTWGPARTESIHCNRYYVSFTDAKSRDSTIGFMRSRDAALDHFKKYKACVEKQTRKKLKAVRCDNAKEFVDGKFKAYLDEQGIILEMTAPYSPAQNGIAEHLNRTLVEYARAMLIAKNLPKFLWEDAVAYACFLKNQSPTRALGGKTPYEAFWGKVPNISDLHEFGSDVWVLRLETQQNKLEAKSEKFLFTGFSNGSRAY</sequence>
<dbReference type="GO" id="GO:0005524">
    <property type="term" value="F:ATP binding"/>
    <property type="evidence" value="ECO:0007669"/>
    <property type="project" value="UniProtKB-KW"/>
</dbReference>
<dbReference type="GO" id="GO:0015074">
    <property type="term" value="P:DNA integration"/>
    <property type="evidence" value="ECO:0007669"/>
    <property type="project" value="UniProtKB-KW"/>
</dbReference>
<keyword evidence="17" id="KW-0808">Transferase</keyword>
<dbReference type="HOGENOM" id="CLU_001650_11_7_1"/>
<dbReference type="PROSITE" id="PS50158">
    <property type="entry name" value="ZF_CCHC"/>
    <property type="match status" value="1"/>
</dbReference>
<dbReference type="Pfam" id="PF22936">
    <property type="entry name" value="Pol_BBD"/>
    <property type="match status" value="1"/>
</dbReference>
<evidence type="ECO:0000313" key="25">
    <source>
        <dbReference type="EMBL" id="EKM57314.1"/>
    </source>
</evidence>
<dbReference type="GO" id="GO:0008270">
    <property type="term" value="F:zinc ion binding"/>
    <property type="evidence" value="ECO:0007669"/>
    <property type="project" value="UniProtKB-KW"/>
</dbReference>
<keyword evidence="12" id="KW-0067">ATP-binding</keyword>
<evidence type="ECO:0000259" key="23">
    <source>
        <dbReference type="PROSITE" id="PS50158"/>
    </source>
</evidence>
<dbReference type="KEGG" id="pco:PHACADRAFT_194873"/>
<evidence type="ECO:0000256" key="16">
    <source>
        <dbReference type="ARBA" id="ARBA00022918"/>
    </source>
</evidence>
<evidence type="ECO:0000256" key="3">
    <source>
        <dbReference type="ARBA" id="ARBA00022612"/>
    </source>
</evidence>
<evidence type="ECO:0000256" key="18">
    <source>
        <dbReference type="ARBA" id="ARBA00023113"/>
    </source>
</evidence>
<dbReference type="PANTHER" id="PTHR42648:SF11">
    <property type="entry name" value="TRANSPOSON TY4-P GAG-POL POLYPROTEIN"/>
    <property type="match status" value="1"/>
</dbReference>
<keyword evidence="17" id="KW-0239">DNA-directed DNA polymerase</keyword>
<evidence type="ECO:0000256" key="20">
    <source>
        <dbReference type="ARBA" id="ARBA00048173"/>
    </source>
</evidence>
<dbReference type="GO" id="GO:0004519">
    <property type="term" value="F:endonuclease activity"/>
    <property type="evidence" value="ECO:0007669"/>
    <property type="project" value="UniProtKB-KW"/>
</dbReference>
<keyword evidence="22" id="KW-0862">Zinc</keyword>
<feature type="domain" description="CCHC-type" evidence="23">
    <location>
        <begin position="224"/>
        <end position="238"/>
    </location>
</feature>
<dbReference type="OrthoDB" id="2742630at2759"/>
<evidence type="ECO:0000256" key="21">
    <source>
        <dbReference type="ARBA" id="ARBA00049244"/>
    </source>
</evidence>
<accession>K5WE61</accession>
<keyword evidence="14" id="KW-0694">RNA-binding</keyword>
<dbReference type="EMBL" id="JH930471">
    <property type="protein sequence ID" value="EKM57314.1"/>
    <property type="molecule type" value="Genomic_DNA"/>
</dbReference>
<keyword evidence="4" id="KW-0507">mRNA processing</keyword>
<dbReference type="InterPro" id="IPR054722">
    <property type="entry name" value="PolX-like_BBD"/>
</dbReference>
<dbReference type="GO" id="GO:0006397">
    <property type="term" value="P:mRNA processing"/>
    <property type="evidence" value="ECO:0007669"/>
    <property type="project" value="UniProtKB-KW"/>
</dbReference>
<comment type="catalytic activity">
    <reaction evidence="21">
        <text>DNA(n) + a 2'-deoxyribonucleoside 5'-triphosphate = DNA(n+1) + diphosphate</text>
        <dbReference type="Rhea" id="RHEA:22508"/>
        <dbReference type="Rhea" id="RHEA-COMP:17339"/>
        <dbReference type="Rhea" id="RHEA-COMP:17340"/>
        <dbReference type="ChEBI" id="CHEBI:33019"/>
        <dbReference type="ChEBI" id="CHEBI:61560"/>
        <dbReference type="ChEBI" id="CHEBI:173112"/>
        <dbReference type="EC" id="2.7.7.7"/>
    </reaction>
</comment>
<evidence type="ECO:0000256" key="2">
    <source>
        <dbReference type="ARBA" id="ARBA00022578"/>
    </source>
</evidence>
<dbReference type="Pfam" id="PF14223">
    <property type="entry name" value="Retrotran_gag_2"/>
    <property type="match status" value="1"/>
</dbReference>
<keyword evidence="8" id="KW-0479">Metal-binding</keyword>
<dbReference type="Pfam" id="PF00098">
    <property type="entry name" value="zf-CCHC"/>
    <property type="match status" value="1"/>
</dbReference>
<keyword evidence="16" id="KW-0695">RNA-directed DNA polymerase</keyword>
<evidence type="ECO:0000256" key="17">
    <source>
        <dbReference type="ARBA" id="ARBA00022932"/>
    </source>
</evidence>
<evidence type="ECO:0000256" key="15">
    <source>
        <dbReference type="ARBA" id="ARBA00022908"/>
    </source>
</evidence>
<dbReference type="Gene3D" id="3.30.420.10">
    <property type="entry name" value="Ribonuclease H-like superfamily/Ribonuclease H"/>
    <property type="match status" value="1"/>
</dbReference>
<comment type="function">
    <text evidence="1">The aspartyl protease (PR) mediates the proteolytic cleavages of the Gag and Gag-Pol polyproteins after assembly of the VLP.</text>
</comment>
<keyword evidence="10" id="KW-0255">Endonuclease</keyword>
<dbReference type="InterPro" id="IPR012337">
    <property type="entry name" value="RNaseH-like_sf"/>
</dbReference>
<evidence type="ECO:0000256" key="5">
    <source>
        <dbReference type="ARBA" id="ARBA00022670"/>
    </source>
</evidence>
<dbReference type="InterPro" id="IPR036875">
    <property type="entry name" value="Znf_CCHC_sf"/>
</dbReference>
<dbReference type="GO" id="GO:0006508">
    <property type="term" value="P:proteolysis"/>
    <property type="evidence" value="ECO:0007669"/>
    <property type="project" value="UniProtKB-KW"/>
</dbReference>
<keyword evidence="19" id="KW-0233">DNA recombination</keyword>
<evidence type="ECO:0000256" key="1">
    <source>
        <dbReference type="ARBA" id="ARBA00002180"/>
    </source>
</evidence>
<evidence type="ECO:0000259" key="24">
    <source>
        <dbReference type="PROSITE" id="PS50994"/>
    </source>
</evidence>
<dbReference type="AlphaFoldDB" id="K5WE61"/>
<dbReference type="Gene3D" id="4.10.60.10">
    <property type="entry name" value="Zinc finger, CCHC-type"/>
    <property type="match status" value="1"/>
</dbReference>
<dbReference type="RefSeq" id="XP_007395126.1">
    <property type="nucleotide sequence ID" value="XM_007395064.1"/>
</dbReference>
<evidence type="ECO:0000256" key="14">
    <source>
        <dbReference type="ARBA" id="ARBA00022884"/>
    </source>
</evidence>
<evidence type="ECO:0000256" key="11">
    <source>
        <dbReference type="ARBA" id="ARBA00022801"/>
    </source>
</evidence>
<dbReference type="Proteomes" id="UP000008370">
    <property type="component" value="Unassembled WGS sequence"/>
</dbReference>
<dbReference type="GO" id="GO:0003723">
    <property type="term" value="F:RNA binding"/>
    <property type="evidence" value="ECO:0007669"/>
    <property type="project" value="UniProtKB-KW"/>
</dbReference>
<dbReference type="SUPFAM" id="SSF53098">
    <property type="entry name" value="Ribonuclease H-like"/>
    <property type="match status" value="1"/>
</dbReference>
<dbReference type="GO" id="GO:0003887">
    <property type="term" value="F:DNA-directed DNA polymerase activity"/>
    <property type="evidence" value="ECO:0007669"/>
    <property type="project" value="UniProtKB-KW"/>
</dbReference>
<keyword evidence="18" id="KW-0917">Virion maturation</keyword>
<reference evidence="25 26" key="1">
    <citation type="journal article" date="2012" name="BMC Genomics">
        <title>Comparative genomics of the white-rot fungi, Phanerochaete carnosa and P. chrysosporium, to elucidate the genetic basis of the distinct wood types they colonize.</title>
        <authorList>
            <person name="Suzuki H."/>
            <person name="MacDonald J."/>
            <person name="Syed K."/>
            <person name="Salamov A."/>
            <person name="Hori C."/>
            <person name="Aerts A."/>
            <person name="Henrissat B."/>
            <person name="Wiebenga A."/>
            <person name="vanKuyk P.A."/>
            <person name="Barry K."/>
            <person name="Lindquist E."/>
            <person name="LaButti K."/>
            <person name="Lapidus A."/>
            <person name="Lucas S."/>
            <person name="Coutinho P."/>
            <person name="Gong Y."/>
            <person name="Samejima M."/>
            <person name="Mahadevan R."/>
            <person name="Abou-Zaid M."/>
            <person name="de Vries R.P."/>
            <person name="Igarashi K."/>
            <person name="Yadav J.S."/>
            <person name="Grigoriev I.V."/>
            <person name="Master E.R."/>
        </authorList>
    </citation>
    <scope>NUCLEOTIDE SEQUENCE [LARGE SCALE GENOMIC DNA]</scope>
    <source>
        <strain evidence="25 26">HHB-10118-sp</strain>
    </source>
</reference>
<dbReference type="InterPro" id="IPR039537">
    <property type="entry name" value="Retrotran_Ty1/copia-like"/>
</dbReference>
<evidence type="ECO:0008006" key="27">
    <source>
        <dbReference type="Google" id="ProtNLM"/>
    </source>
</evidence>
<protein>
    <recommendedName>
        <fullName evidence="27">Integrase catalytic domain-containing protein</fullName>
    </recommendedName>
</protein>
<keyword evidence="9" id="KW-0547">Nucleotide-binding</keyword>
<keyword evidence="26" id="KW-1185">Reference proteome</keyword>